<dbReference type="Pfam" id="PF01979">
    <property type="entry name" value="Amidohydro_1"/>
    <property type="match status" value="1"/>
</dbReference>
<evidence type="ECO:0000313" key="2">
    <source>
        <dbReference type="EMBL" id="SVA03196.1"/>
    </source>
</evidence>
<name>A0A381SGU3_9ZZZZ</name>
<accession>A0A381SGU3</accession>
<dbReference type="SUPFAM" id="SSF51338">
    <property type="entry name" value="Composite domain of metallo-dependent hydrolases"/>
    <property type="match status" value="1"/>
</dbReference>
<dbReference type="Gene3D" id="3.20.20.140">
    <property type="entry name" value="Metal-dependent hydrolases"/>
    <property type="match status" value="1"/>
</dbReference>
<dbReference type="AlphaFoldDB" id="A0A381SGU3"/>
<sequence length="403" mass="43404">MFFISAEAENHSRILIQNATVMTATDQGTLLETDVLIDQGIITKVGLDIEATDAFIIDASSKIITPGLIAPHSTLGLIEIELEPATRDDSTDKYSAGFSIVDAFNPSSVLIPYNRSGGITSAIVVPASGSGIYSGMASVFKTDGLLKIEPVAKDIAMIMEFGGTKDSRAADMLMLKDSFNLARRFTTSRSSILKGGKYSEAGDYTVRDIVAIQRLLKGEIPLIVRANRASDLLKMIAFSKEHQINIVFLGAKEAWRIAETLATESIPVIIDPMDNIPSSFDSIGARLDNAAILHAAGVKILITSQSTHNSYLSRQGAGNAVAHGLSKDEAIKALTINIAETFGLEDTIGSIEVGKHADLVLWDNDPLEVSSFADEVLIDGNSISLMTRSKRLRDRYMNKLGLN</sequence>
<dbReference type="PANTHER" id="PTHR43135:SF3">
    <property type="entry name" value="ALPHA-D-RIBOSE 1-METHYLPHOSPHONATE 5-TRIPHOSPHATE DIPHOSPHATASE"/>
    <property type="match status" value="1"/>
</dbReference>
<dbReference type="InterPro" id="IPR032466">
    <property type="entry name" value="Metal_Hydrolase"/>
</dbReference>
<dbReference type="Gene3D" id="2.30.40.10">
    <property type="entry name" value="Urease, subunit C, domain 1"/>
    <property type="match status" value="1"/>
</dbReference>
<dbReference type="InterPro" id="IPR051781">
    <property type="entry name" value="Metallo-dep_Hydrolase"/>
</dbReference>
<reference evidence="2" key="1">
    <citation type="submission" date="2018-05" db="EMBL/GenBank/DDBJ databases">
        <authorList>
            <person name="Lanie J.A."/>
            <person name="Ng W.-L."/>
            <person name="Kazmierczak K.M."/>
            <person name="Andrzejewski T.M."/>
            <person name="Davidsen T.M."/>
            <person name="Wayne K.J."/>
            <person name="Tettelin H."/>
            <person name="Glass J.I."/>
            <person name="Rusch D."/>
            <person name="Podicherti R."/>
            <person name="Tsui H.-C.T."/>
            <person name="Winkler M.E."/>
        </authorList>
    </citation>
    <scope>NUCLEOTIDE SEQUENCE</scope>
</reference>
<dbReference type="SUPFAM" id="SSF51556">
    <property type="entry name" value="Metallo-dependent hydrolases"/>
    <property type="match status" value="1"/>
</dbReference>
<feature type="domain" description="Amidohydrolase-related" evidence="1">
    <location>
        <begin position="247"/>
        <end position="367"/>
    </location>
</feature>
<dbReference type="EMBL" id="UINC01003082">
    <property type="protein sequence ID" value="SVA03196.1"/>
    <property type="molecule type" value="Genomic_DNA"/>
</dbReference>
<protein>
    <recommendedName>
        <fullName evidence="1">Amidohydrolase-related domain-containing protein</fullName>
    </recommendedName>
</protein>
<gene>
    <name evidence="2" type="ORF">METZ01_LOCUS56050</name>
</gene>
<dbReference type="GO" id="GO:0016810">
    <property type="term" value="F:hydrolase activity, acting on carbon-nitrogen (but not peptide) bonds"/>
    <property type="evidence" value="ECO:0007669"/>
    <property type="project" value="InterPro"/>
</dbReference>
<organism evidence="2">
    <name type="scientific">marine metagenome</name>
    <dbReference type="NCBI Taxonomy" id="408172"/>
    <lineage>
        <taxon>unclassified sequences</taxon>
        <taxon>metagenomes</taxon>
        <taxon>ecological metagenomes</taxon>
    </lineage>
</organism>
<proteinExistence type="predicted"/>
<dbReference type="InterPro" id="IPR011059">
    <property type="entry name" value="Metal-dep_hydrolase_composite"/>
</dbReference>
<dbReference type="InterPro" id="IPR006680">
    <property type="entry name" value="Amidohydro-rel"/>
</dbReference>
<dbReference type="PANTHER" id="PTHR43135">
    <property type="entry name" value="ALPHA-D-RIBOSE 1-METHYLPHOSPHONATE 5-TRIPHOSPHATE DIPHOSPHATASE"/>
    <property type="match status" value="1"/>
</dbReference>
<evidence type="ECO:0000259" key="1">
    <source>
        <dbReference type="Pfam" id="PF01979"/>
    </source>
</evidence>